<evidence type="ECO:0000313" key="1">
    <source>
        <dbReference type="EMBL" id="KZR98646.1"/>
    </source>
</evidence>
<protein>
    <submittedName>
        <fullName evidence="1">Uncharacterized protein</fullName>
    </submittedName>
</protein>
<reference evidence="1 2" key="1">
    <citation type="submission" date="2016-03" db="EMBL/GenBank/DDBJ databases">
        <title>EvidentialGene: Evidence-directed Construction of Genes on Genomes.</title>
        <authorList>
            <person name="Gilbert D.G."/>
            <person name="Choi J.-H."/>
            <person name="Mockaitis K."/>
            <person name="Colbourne J."/>
            <person name="Pfrender M."/>
        </authorList>
    </citation>
    <scope>NUCLEOTIDE SEQUENCE [LARGE SCALE GENOMIC DNA]</scope>
    <source>
        <strain evidence="1 2">Xinb3</strain>
        <tissue evidence="1">Complete organism</tissue>
    </source>
</reference>
<gene>
    <name evidence="1" type="ORF">APZ42_005837</name>
</gene>
<sequence>MRYGPGFLLECLLLKMKSTSEYKHLRNRSILPLPHPNTIRKLLSSTPSKFGYNEIALDSIKREFDRQQLSEKSRRRWGTLI</sequence>
<dbReference type="Proteomes" id="UP000076858">
    <property type="component" value="Unassembled WGS sequence"/>
</dbReference>
<dbReference type="AlphaFoldDB" id="A0A164G898"/>
<evidence type="ECO:0000313" key="2">
    <source>
        <dbReference type="Proteomes" id="UP000076858"/>
    </source>
</evidence>
<keyword evidence="2" id="KW-1185">Reference proteome</keyword>
<name>A0A164G898_9CRUS</name>
<dbReference type="EMBL" id="LRGB01016305">
    <property type="protein sequence ID" value="KZR98646.1"/>
    <property type="molecule type" value="Genomic_DNA"/>
</dbReference>
<proteinExistence type="predicted"/>
<organism evidence="1 2">
    <name type="scientific">Daphnia magna</name>
    <dbReference type="NCBI Taxonomy" id="35525"/>
    <lineage>
        <taxon>Eukaryota</taxon>
        <taxon>Metazoa</taxon>
        <taxon>Ecdysozoa</taxon>
        <taxon>Arthropoda</taxon>
        <taxon>Crustacea</taxon>
        <taxon>Branchiopoda</taxon>
        <taxon>Diplostraca</taxon>
        <taxon>Cladocera</taxon>
        <taxon>Anomopoda</taxon>
        <taxon>Daphniidae</taxon>
        <taxon>Daphnia</taxon>
    </lineage>
</organism>
<comment type="caution">
    <text evidence="1">The sequence shown here is derived from an EMBL/GenBank/DDBJ whole genome shotgun (WGS) entry which is preliminary data.</text>
</comment>
<accession>A0A164G898</accession>